<accession>R8BY33</accession>
<feature type="transmembrane region" description="Helical" evidence="6">
    <location>
        <begin position="265"/>
        <end position="287"/>
    </location>
</feature>
<organism evidence="7 8">
    <name type="scientific">Phaeoacremonium minimum (strain UCR-PA7)</name>
    <name type="common">Esca disease fungus</name>
    <name type="synonym">Togninia minima</name>
    <dbReference type="NCBI Taxonomy" id="1286976"/>
    <lineage>
        <taxon>Eukaryota</taxon>
        <taxon>Fungi</taxon>
        <taxon>Dikarya</taxon>
        <taxon>Ascomycota</taxon>
        <taxon>Pezizomycotina</taxon>
        <taxon>Sordariomycetes</taxon>
        <taxon>Sordariomycetidae</taxon>
        <taxon>Togniniales</taxon>
        <taxon>Togniniaceae</taxon>
        <taxon>Phaeoacremonium</taxon>
    </lineage>
</organism>
<sequence>MDENLDEKAIHEIEEVLGTKIYPGTEIMKDVGTHHFVKSHHKSVLIPQPSDDPQDPLNWSPFWKIATIFSSTALSFSLNLGPLALAPMFEAYIEEWGRSLADVVQFTGVAILVLGFSNFIWVPMSQTGVDAEAGNSDKLAPTETHVDPALGKGKPGKKQFLPVQGYEGNLFRELWLPFYLHLYPIVEFAAFVVSWSASGFLVVNLSQTQAFAAPPYDYKSQTIGLFNIAVLIGGLIGLFTCGPLSDWVAAHLTARNNGVREPEMRLLAMIPYVIIMIFGSIITAVGYDHHWPWQAIVVLGYASLGMQVSALPSIASTYAIDSYKPITGSMFVTITINKNVWGYGVSKFITPWAEKNGFIPPILVNMALTTIFCLCGIIFWFYGKRFRGITKDSFVHRL</sequence>
<dbReference type="OrthoDB" id="5215911at2759"/>
<feature type="transmembrane region" description="Helical" evidence="6">
    <location>
        <begin position="65"/>
        <end position="88"/>
    </location>
</feature>
<protein>
    <submittedName>
        <fullName evidence="7">Putative mfs transporter protein</fullName>
    </submittedName>
</protein>
<feature type="transmembrane region" description="Helical" evidence="6">
    <location>
        <begin position="299"/>
        <end position="320"/>
    </location>
</feature>
<dbReference type="GO" id="GO:0005886">
    <property type="term" value="C:plasma membrane"/>
    <property type="evidence" value="ECO:0007669"/>
    <property type="project" value="TreeGrafter"/>
</dbReference>
<keyword evidence="8" id="KW-1185">Reference proteome</keyword>
<dbReference type="GO" id="GO:0022857">
    <property type="term" value="F:transmembrane transporter activity"/>
    <property type="evidence" value="ECO:0007669"/>
    <property type="project" value="TreeGrafter"/>
</dbReference>
<dbReference type="PANTHER" id="PTHR23502:SF149">
    <property type="entry name" value="TRANSPORTER, PUTATIVE-RELATED"/>
    <property type="match status" value="1"/>
</dbReference>
<dbReference type="SUPFAM" id="SSF103473">
    <property type="entry name" value="MFS general substrate transporter"/>
    <property type="match status" value="1"/>
</dbReference>
<feature type="transmembrane region" description="Helical" evidence="6">
    <location>
        <begin position="100"/>
        <end position="121"/>
    </location>
</feature>
<evidence type="ECO:0000313" key="7">
    <source>
        <dbReference type="EMBL" id="EOO04194.1"/>
    </source>
</evidence>
<gene>
    <name evidence="7" type="ORF">UCRPA7_295</name>
</gene>
<evidence type="ECO:0000256" key="3">
    <source>
        <dbReference type="ARBA" id="ARBA00022989"/>
    </source>
</evidence>
<feature type="transmembrane region" description="Helical" evidence="6">
    <location>
        <begin position="362"/>
        <end position="382"/>
    </location>
</feature>
<feature type="transmembrane region" description="Helical" evidence="6">
    <location>
        <begin position="224"/>
        <end position="245"/>
    </location>
</feature>
<dbReference type="Proteomes" id="UP000014074">
    <property type="component" value="Unassembled WGS sequence"/>
</dbReference>
<reference evidence="8" key="1">
    <citation type="journal article" date="2013" name="Genome Announc.">
        <title>Draft genome sequence of the ascomycete Phaeoacremonium aleophilum strain UCR-PA7, a causal agent of the esca disease complex in grapevines.</title>
        <authorList>
            <person name="Blanco-Ulate B."/>
            <person name="Rolshausen P."/>
            <person name="Cantu D."/>
        </authorList>
    </citation>
    <scope>NUCLEOTIDE SEQUENCE [LARGE SCALE GENOMIC DNA]</scope>
    <source>
        <strain evidence="8">UCR-PA7</strain>
    </source>
</reference>
<proteinExistence type="predicted"/>
<feature type="transmembrane region" description="Helical" evidence="6">
    <location>
        <begin position="178"/>
        <end position="203"/>
    </location>
</feature>
<comment type="subcellular location">
    <subcellularLocation>
        <location evidence="1">Membrane</location>
        <topology evidence="1">Multi-pass membrane protein</topology>
    </subcellularLocation>
</comment>
<dbReference type="eggNOG" id="KOG0255">
    <property type="taxonomic scope" value="Eukaryota"/>
</dbReference>
<evidence type="ECO:0000313" key="8">
    <source>
        <dbReference type="Proteomes" id="UP000014074"/>
    </source>
</evidence>
<keyword evidence="4 6" id="KW-0472">Membrane</keyword>
<keyword evidence="2 6" id="KW-0812">Transmembrane</keyword>
<dbReference type="RefSeq" id="XP_007911083.1">
    <property type="nucleotide sequence ID" value="XM_007912892.1"/>
</dbReference>
<dbReference type="PANTHER" id="PTHR23502">
    <property type="entry name" value="MAJOR FACILITATOR SUPERFAMILY"/>
    <property type="match status" value="1"/>
</dbReference>
<keyword evidence="3 6" id="KW-1133">Transmembrane helix</keyword>
<evidence type="ECO:0000256" key="6">
    <source>
        <dbReference type="SAM" id="Phobius"/>
    </source>
</evidence>
<evidence type="ECO:0000256" key="2">
    <source>
        <dbReference type="ARBA" id="ARBA00022692"/>
    </source>
</evidence>
<evidence type="ECO:0000256" key="4">
    <source>
        <dbReference type="ARBA" id="ARBA00023136"/>
    </source>
</evidence>
<evidence type="ECO:0000256" key="1">
    <source>
        <dbReference type="ARBA" id="ARBA00004141"/>
    </source>
</evidence>
<dbReference type="HOGENOM" id="CLU_008455_13_2_1"/>
<dbReference type="GeneID" id="19323249"/>
<feature type="region of interest" description="Disordered" evidence="5">
    <location>
        <begin position="132"/>
        <end position="153"/>
    </location>
</feature>
<dbReference type="AlphaFoldDB" id="R8BY33"/>
<dbReference type="KEGG" id="tmn:UCRPA7_295"/>
<dbReference type="InterPro" id="IPR036259">
    <property type="entry name" value="MFS_trans_sf"/>
</dbReference>
<dbReference type="Gene3D" id="1.20.1250.20">
    <property type="entry name" value="MFS general substrate transporter like domains"/>
    <property type="match status" value="1"/>
</dbReference>
<evidence type="ECO:0000256" key="5">
    <source>
        <dbReference type="SAM" id="MobiDB-lite"/>
    </source>
</evidence>
<name>R8BY33_PHAM7</name>
<dbReference type="EMBL" id="KB932793">
    <property type="protein sequence ID" value="EOO04194.1"/>
    <property type="molecule type" value="Genomic_DNA"/>
</dbReference>